<dbReference type="HOGENOM" id="CLU_099001_2_0_6"/>
<dbReference type="Pfam" id="PF13761">
    <property type="entry name" value="DUF4166"/>
    <property type="match status" value="1"/>
</dbReference>
<dbReference type="KEGG" id="dja:HY57_02235"/>
<dbReference type="RefSeq" id="WP_019463607.1">
    <property type="nucleotide sequence ID" value="NZ_ALOY01000059.1"/>
</dbReference>
<organism evidence="2 3">
    <name type="scientific">Dyella japonica A8</name>
    <dbReference type="NCBI Taxonomy" id="1217721"/>
    <lineage>
        <taxon>Bacteria</taxon>
        <taxon>Pseudomonadati</taxon>
        <taxon>Pseudomonadota</taxon>
        <taxon>Gammaproteobacteria</taxon>
        <taxon>Lysobacterales</taxon>
        <taxon>Rhodanobacteraceae</taxon>
        <taxon>Dyella</taxon>
    </lineage>
</organism>
<dbReference type="OrthoDB" id="528778at2"/>
<dbReference type="STRING" id="1217721.HY57_02235"/>
<dbReference type="Proteomes" id="UP000027987">
    <property type="component" value="Chromosome"/>
</dbReference>
<protein>
    <submittedName>
        <fullName evidence="2">Saccharopine dehydrogenase</fullName>
    </submittedName>
</protein>
<evidence type="ECO:0000313" key="2">
    <source>
        <dbReference type="EMBL" id="AIF46153.1"/>
    </source>
</evidence>
<dbReference type="InterPro" id="IPR025311">
    <property type="entry name" value="DUF4166"/>
</dbReference>
<name>A0A075K1M9_9GAMM</name>
<dbReference type="AlphaFoldDB" id="A0A075K1M9"/>
<dbReference type="EMBL" id="CP008884">
    <property type="protein sequence ID" value="AIF46153.1"/>
    <property type="molecule type" value="Genomic_DNA"/>
</dbReference>
<evidence type="ECO:0000259" key="1">
    <source>
        <dbReference type="Pfam" id="PF13761"/>
    </source>
</evidence>
<keyword evidence="3" id="KW-1185">Reference proteome</keyword>
<accession>A0A075K1M9</accession>
<gene>
    <name evidence="2" type="ORF">HY57_02235</name>
</gene>
<sequence length="182" mass="20445">MASPTALFPTLLDASDWPRLHPAVRRMHADGHVIEASGQADVDGARHALARWLRHLLTLPEPGTGQAIALTIERHPTHERWTRRFARGRMQSTLRQGNDLRLHEKLGPATLHFSLRREGDAIDWQLKRVSVLGFPLPRALFGTVLSRSGAHDGRYAFDIDVQVPLLGQLIAYRGWLEIDHVG</sequence>
<proteinExistence type="predicted"/>
<reference evidence="2 3" key="1">
    <citation type="submission" date="2014-07" db="EMBL/GenBank/DDBJ databases">
        <title>Complete Genome Sequence of Dyella japonica Strain A8 Isolated from Malaysian Tropical Soil.</title>
        <authorList>
            <person name="Hui R.K.H."/>
            <person name="Chen J.-W."/>
            <person name="Chan K.-G."/>
            <person name="Leung F.C.C."/>
        </authorList>
    </citation>
    <scope>NUCLEOTIDE SEQUENCE [LARGE SCALE GENOMIC DNA]</scope>
    <source>
        <strain evidence="2 3">A8</strain>
    </source>
</reference>
<feature type="domain" description="DUF4166" evidence="1">
    <location>
        <begin position="20"/>
        <end position="176"/>
    </location>
</feature>
<dbReference type="PATRIC" id="fig|1217721.7.peg.475"/>
<evidence type="ECO:0000313" key="3">
    <source>
        <dbReference type="Proteomes" id="UP000027987"/>
    </source>
</evidence>